<dbReference type="AlphaFoldDB" id="A0A8S1V635"/>
<accession>A0A8S1V635</accession>
<keyword evidence="2" id="KW-1185">Reference proteome</keyword>
<comment type="caution">
    <text evidence="1">The sequence shown here is derived from an EMBL/GenBank/DDBJ whole genome shotgun (WGS) entry which is preliminary data.</text>
</comment>
<reference evidence="1" key="1">
    <citation type="submission" date="2021-01" db="EMBL/GenBank/DDBJ databases">
        <authorList>
            <consortium name="Genoscope - CEA"/>
            <person name="William W."/>
        </authorList>
    </citation>
    <scope>NUCLEOTIDE SEQUENCE</scope>
</reference>
<sequence length="165" mass="20021">MCVIQYVVNNVQNLNNLNQENYVYWEKLLNLRKVQVQKNVFRQSYRQSKRVGQSQNEKQKRNFGLFETFCLLNMKLQYFNRLRNLITQFKEQIFTNKAITGYLQPQQHFRISRQNAIWIQNQIKEKNLDLLMNLKHLFKEFLIKFAITETALSLSKFRKIVTHQT</sequence>
<evidence type="ECO:0000313" key="1">
    <source>
        <dbReference type="EMBL" id="CAD8171362.1"/>
    </source>
</evidence>
<proteinExistence type="predicted"/>
<dbReference type="EMBL" id="CAJJDO010000054">
    <property type="protein sequence ID" value="CAD8171362.1"/>
    <property type="molecule type" value="Genomic_DNA"/>
</dbReference>
<protein>
    <submittedName>
        <fullName evidence="1">Uncharacterized protein</fullName>
    </submittedName>
</protein>
<gene>
    <name evidence="1" type="ORF">PPENT_87.1.T0540257</name>
</gene>
<evidence type="ECO:0000313" key="2">
    <source>
        <dbReference type="Proteomes" id="UP000689195"/>
    </source>
</evidence>
<dbReference type="Proteomes" id="UP000689195">
    <property type="component" value="Unassembled WGS sequence"/>
</dbReference>
<name>A0A8S1V635_9CILI</name>
<organism evidence="1 2">
    <name type="scientific">Paramecium pentaurelia</name>
    <dbReference type="NCBI Taxonomy" id="43138"/>
    <lineage>
        <taxon>Eukaryota</taxon>
        <taxon>Sar</taxon>
        <taxon>Alveolata</taxon>
        <taxon>Ciliophora</taxon>
        <taxon>Intramacronucleata</taxon>
        <taxon>Oligohymenophorea</taxon>
        <taxon>Peniculida</taxon>
        <taxon>Parameciidae</taxon>
        <taxon>Paramecium</taxon>
    </lineage>
</organism>